<dbReference type="InterPro" id="IPR015943">
    <property type="entry name" value="WD40/YVTN_repeat-like_dom_sf"/>
</dbReference>
<dbReference type="EMBL" id="KN832974">
    <property type="protein sequence ID" value="KIM89893.1"/>
    <property type="molecule type" value="Genomic_DNA"/>
</dbReference>
<evidence type="ECO:0000313" key="5">
    <source>
        <dbReference type="EMBL" id="KIM89893.1"/>
    </source>
</evidence>
<evidence type="ECO:0000313" key="6">
    <source>
        <dbReference type="Proteomes" id="UP000054166"/>
    </source>
</evidence>
<dbReference type="PROSITE" id="PS50082">
    <property type="entry name" value="WD_REPEATS_2"/>
    <property type="match status" value="2"/>
</dbReference>
<dbReference type="STRING" id="765440.A0A0C3BTK0"/>
<gene>
    <name evidence="5" type="ORF">PILCRDRAFT_84725</name>
</gene>
<dbReference type="GO" id="GO:1990234">
    <property type="term" value="C:transferase complex"/>
    <property type="evidence" value="ECO:0007669"/>
    <property type="project" value="UniProtKB-ARBA"/>
</dbReference>
<evidence type="ECO:0000256" key="1">
    <source>
        <dbReference type="ARBA" id="ARBA00022574"/>
    </source>
</evidence>
<dbReference type="SMART" id="SM00320">
    <property type="entry name" value="WD40"/>
    <property type="match status" value="2"/>
</dbReference>
<evidence type="ECO:0000256" key="4">
    <source>
        <dbReference type="SAM" id="MobiDB-lite"/>
    </source>
</evidence>
<evidence type="ECO:0000256" key="2">
    <source>
        <dbReference type="ARBA" id="ARBA00022737"/>
    </source>
</evidence>
<dbReference type="InParanoid" id="A0A0C3BTK0"/>
<name>A0A0C3BTK0_PILCF</name>
<keyword evidence="2" id="KW-0677">Repeat</keyword>
<sequence length="716" mass="77233">MQLMPEIGLLTSSIEYGIVSRSLPLTGKILRGYLDASGTGLGNGNPNAEFTPNVSACALSSDGGTAKIIWGFRNGEVALMSANKAMNLGRTTAKLTRCKIDDEHAKAVQDTIWCTNDTFVTGALDGKVKLWDAKRVKCIWTSDIKEGSLIADPCVKVAATITEGVVVGVMKSGVIVVWTGLGTLLSEDSALPVHPIVPEIRISLPNGIPEPSSPERSPAHDIMVIHLDHSTPCELVILAAYLHNTHFYRLRVDLESKSTVTTPFGEESSGSITAIKALFSDQEGESSFVIAGDKFGCIGIYDWGASPSSESLNDRPPFVRPLRKFEAHEDGAVTAIAWNSITLVSGSSRGTIKIWDSLTFALLRSFPSPGVRPPAGGEWDGVGQIILQRDLLIVSVGSRVMAWRAGQVGQRGPSTWKGKHVKRLKKNGASKGFQQLELYRDLTESRQELDDEQAFVNRTYGRQKEQQSTLDKLGLDEMEALEYVLMLSRDEEQARRDSPPVYTEEGVFEGEFGDIQTPAGISTWSTRSSASASYTTGRPVPRTSPSTSNHKVQVSPRFRPEPTEAGFCTSPLNIGASLSPPSASSIAINRQSTLTPVSADNFPLISPSTSTPSTPETSFIRRSVSSSPEASRSAWSTSRRAPSSELSSPGSSSPLMSSRISLSSKPSMLSAQLAHNANTPSANVNTGDMSERLTEDMDEDLRFAIELSIVEARSRV</sequence>
<feature type="compositionally biased region" description="Low complexity" evidence="4">
    <location>
        <begin position="522"/>
        <end position="536"/>
    </location>
</feature>
<feature type="compositionally biased region" description="Polar residues" evidence="4">
    <location>
        <begin position="543"/>
        <end position="552"/>
    </location>
</feature>
<dbReference type="PANTHER" id="PTHR22847:SF637">
    <property type="entry name" value="WD REPEAT DOMAIN 5B"/>
    <property type="match status" value="1"/>
</dbReference>
<dbReference type="InterPro" id="IPR001680">
    <property type="entry name" value="WD40_rpt"/>
</dbReference>
<dbReference type="AlphaFoldDB" id="A0A0C3BTK0"/>
<dbReference type="PANTHER" id="PTHR22847">
    <property type="entry name" value="WD40 REPEAT PROTEIN"/>
    <property type="match status" value="1"/>
</dbReference>
<dbReference type="Pfam" id="PF00400">
    <property type="entry name" value="WD40"/>
    <property type="match status" value="2"/>
</dbReference>
<feature type="repeat" description="WD" evidence="3">
    <location>
        <begin position="326"/>
        <end position="356"/>
    </location>
</feature>
<dbReference type="FunCoup" id="A0A0C3BTK0">
    <property type="interactions" value="139"/>
</dbReference>
<evidence type="ECO:0000256" key="3">
    <source>
        <dbReference type="PROSITE-ProRule" id="PRU00221"/>
    </source>
</evidence>
<protein>
    <submittedName>
        <fullName evidence="5">Uncharacterized protein</fullName>
    </submittedName>
</protein>
<organism evidence="5 6">
    <name type="scientific">Piloderma croceum (strain F 1598)</name>
    <dbReference type="NCBI Taxonomy" id="765440"/>
    <lineage>
        <taxon>Eukaryota</taxon>
        <taxon>Fungi</taxon>
        <taxon>Dikarya</taxon>
        <taxon>Basidiomycota</taxon>
        <taxon>Agaricomycotina</taxon>
        <taxon>Agaricomycetes</taxon>
        <taxon>Agaricomycetidae</taxon>
        <taxon>Atheliales</taxon>
        <taxon>Atheliaceae</taxon>
        <taxon>Piloderma</taxon>
    </lineage>
</organism>
<feature type="repeat" description="WD" evidence="3">
    <location>
        <begin position="101"/>
        <end position="141"/>
    </location>
</feature>
<feature type="compositionally biased region" description="Low complexity" evidence="4">
    <location>
        <begin position="606"/>
        <end position="669"/>
    </location>
</feature>
<keyword evidence="6" id="KW-1185">Reference proteome</keyword>
<dbReference type="Proteomes" id="UP000054166">
    <property type="component" value="Unassembled WGS sequence"/>
</dbReference>
<reference evidence="6" key="2">
    <citation type="submission" date="2015-01" db="EMBL/GenBank/DDBJ databases">
        <title>Evolutionary Origins and Diversification of the Mycorrhizal Mutualists.</title>
        <authorList>
            <consortium name="DOE Joint Genome Institute"/>
            <consortium name="Mycorrhizal Genomics Consortium"/>
            <person name="Kohler A."/>
            <person name="Kuo A."/>
            <person name="Nagy L.G."/>
            <person name="Floudas D."/>
            <person name="Copeland A."/>
            <person name="Barry K.W."/>
            <person name="Cichocki N."/>
            <person name="Veneault-Fourrey C."/>
            <person name="LaButti K."/>
            <person name="Lindquist E.A."/>
            <person name="Lipzen A."/>
            <person name="Lundell T."/>
            <person name="Morin E."/>
            <person name="Murat C."/>
            <person name="Riley R."/>
            <person name="Ohm R."/>
            <person name="Sun H."/>
            <person name="Tunlid A."/>
            <person name="Henrissat B."/>
            <person name="Grigoriev I.V."/>
            <person name="Hibbett D.S."/>
            <person name="Martin F."/>
        </authorList>
    </citation>
    <scope>NUCLEOTIDE SEQUENCE [LARGE SCALE GENOMIC DNA]</scope>
    <source>
        <strain evidence="6">F 1598</strain>
    </source>
</reference>
<dbReference type="HOGENOM" id="CLU_008398_0_0_1"/>
<dbReference type="OrthoDB" id="429520at2759"/>
<dbReference type="InterPro" id="IPR036322">
    <property type="entry name" value="WD40_repeat_dom_sf"/>
</dbReference>
<keyword evidence="1 3" id="KW-0853">WD repeat</keyword>
<accession>A0A0C3BTK0</accession>
<feature type="region of interest" description="Disordered" evidence="4">
    <location>
        <begin position="599"/>
        <end position="669"/>
    </location>
</feature>
<reference evidence="5 6" key="1">
    <citation type="submission" date="2014-04" db="EMBL/GenBank/DDBJ databases">
        <authorList>
            <consortium name="DOE Joint Genome Institute"/>
            <person name="Kuo A."/>
            <person name="Tarkka M."/>
            <person name="Buscot F."/>
            <person name="Kohler A."/>
            <person name="Nagy L.G."/>
            <person name="Floudas D."/>
            <person name="Copeland A."/>
            <person name="Barry K.W."/>
            <person name="Cichocki N."/>
            <person name="Veneault-Fourrey C."/>
            <person name="LaButti K."/>
            <person name="Lindquist E.A."/>
            <person name="Lipzen A."/>
            <person name="Lundell T."/>
            <person name="Morin E."/>
            <person name="Murat C."/>
            <person name="Sun H."/>
            <person name="Tunlid A."/>
            <person name="Henrissat B."/>
            <person name="Grigoriev I.V."/>
            <person name="Hibbett D.S."/>
            <person name="Martin F."/>
            <person name="Nordberg H.P."/>
            <person name="Cantor M.N."/>
            <person name="Hua S.X."/>
        </authorList>
    </citation>
    <scope>NUCLEOTIDE SEQUENCE [LARGE SCALE GENOMIC DNA]</scope>
    <source>
        <strain evidence="5 6">F 1598</strain>
    </source>
</reference>
<dbReference type="SUPFAM" id="SSF50978">
    <property type="entry name" value="WD40 repeat-like"/>
    <property type="match status" value="1"/>
</dbReference>
<dbReference type="Gene3D" id="2.130.10.10">
    <property type="entry name" value="YVTN repeat-like/Quinoprotein amine dehydrogenase"/>
    <property type="match status" value="2"/>
</dbReference>
<proteinExistence type="predicted"/>
<feature type="region of interest" description="Disordered" evidence="4">
    <location>
        <begin position="518"/>
        <end position="567"/>
    </location>
</feature>